<dbReference type="GO" id="GO:0055085">
    <property type="term" value="P:transmembrane transport"/>
    <property type="evidence" value="ECO:0007669"/>
    <property type="project" value="InterPro"/>
</dbReference>
<dbReference type="AlphaFoldDB" id="A0A1E3A6P4"/>
<feature type="transmembrane region" description="Helical" evidence="7">
    <location>
        <begin position="21"/>
        <end position="46"/>
    </location>
</feature>
<evidence type="ECO:0000313" key="9">
    <source>
        <dbReference type="EMBL" id="ODM04444.1"/>
    </source>
</evidence>
<organism evidence="9 11">
    <name type="scientific">Eisenbergiella tayi</name>
    <dbReference type="NCBI Taxonomy" id="1432052"/>
    <lineage>
        <taxon>Bacteria</taxon>
        <taxon>Bacillati</taxon>
        <taxon>Bacillota</taxon>
        <taxon>Clostridia</taxon>
        <taxon>Lachnospirales</taxon>
        <taxon>Lachnospiraceae</taxon>
        <taxon>Eisenbergiella</taxon>
    </lineage>
</organism>
<keyword evidence="2 7" id="KW-0813">Transport</keyword>
<feature type="transmembrane region" description="Helical" evidence="7">
    <location>
        <begin position="123"/>
        <end position="148"/>
    </location>
</feature>
<comment type="caution">
    <text evidence="9">The sequence shown here is derived from an EMBL/GenBank/DDBJ whole genome shotgun (WGS) entry which is preliminary data.</text>
</comment>
<feature type="transmembrane region" description="Helical" evidence="7">
    <location>
        <begin position="78"/>
        <end position="103"/>
    </location>
</feature>
<feature type="transmembrane region" description="Helical" evidence="7">
    <location>
        <begin position="280"/>
        <end position="300"/>
    </location>
</feature>
<evidence type="ECO:0000313" key="12">
    <source>
        <dbReference type="Proteomes" id="UP000094869"/>
    </source>
</evidence>
<keyword evidence="4 7" id="KW-0812">Transmembrane</keyword>
<dbReference type="EMBL" id="MEHD01000019">
    <property type="protein sequence ID" value="ODR58583.1"/>
    <property type="molecule type" value="Genomic_DNA"/>
</dbReference>
<reference evidence="9 11" key="1">
    <citation type="submission" date="2016-07" db="EMBL/GenBank/DDBJ databases">
        <title>Characterization of isolates of Eisenbergiella tayi derived from blood cultures, using whole genome sequencing.</title>
        <authorList>
            <person name="Burdz T."/>
            <person name="Wiebe D."/>
            <person name="Huynh C."/>
            <person name="Bernard K."/>
        </authorList>
    </citation>
    <scope>NUCLEOTIDE SEQUENCE [LARGE SCALE GENOMIC DNA]</scope>
    <source>
        <strain evidence="9 11">NML 110608</strain>
    </source>
</reference>
<accession>A0A1E3A6P4</accession>
<dbReference type="InterPro" id="IPR000515">
    <property type="entry name" value="MetI-like"/>
</dbReference>
<dbReference type="SUPFAM" id="SSF161098">
    <property type="entry name" value="MetI-like"/>
    <property type="match status" value="1"/>
</dbReference>
<sequence length="305" mass="33353">MNNPVIKKKSGMQKSFFERMAPVVFLGPAVIMLVCISIIPIGYSFYLSFQSYNLAMPASTVHFVGIKNYMDMLADKNFIASIQWTLTFAVVVVAIETVLGLVIASMLNSEASARFAAPFKTLLIIPMMVAAVVSATVWKLMFYPVYGVVNNTLSLMGFSEINWLGETFYAKIAIIIVEVWMATPFCVLVFQAALKTVSTEMIEAARVDGASGPRIFFSITLPTIRNFIALVISIRISDALRAFDAVMQLTNGAPGASTETIGTTIYKTAFRYNNVGQGSAGAFIFFVVVSIVAVATMLIMRKQDN</sequence>
<dbReference type="PANTHER" id="PTHR30193:SF37">
    <property type="entry name" value="INNER MEMBRANE ABC TRANSPORTER PERMEASE PROTEIN YCJO"/>
    <property type="match status" value="1"/>
</dbReference>
<evidence type="ECO:0000256" key="2">
    <source>
        <dbReference type="ARBA" id="ARBA00022448"/>
    </source>
</evidence>
<comment type="similarity">
    <text evidence="7">Belongs to the binding-protein-dependent transport system permease family.</text>
</comment>
<name>A0A1E3A6P4_9FIRM</name>
<feature type="transmembrane region" description="Helical" evidence="7">
    <location>
        <begin position="215"/>
        <end position="236"/>
    </location>
</feature>
<evidence type="ECO:0000256" key="6">
    <source>
        <dbReference type="ARBA" id="ARBA00023136"/>
    </source>
</evidence>
<dbReference type="EMBL" id="MCGH01000003">
    <property type="protein sequence ID" value="ODM04444.1"/>
    <property type="molecule type" value="Genomic_DNA"/>
</dbReference>
<evidence type="ECO:0000256" key="1">
    <source>
        <dbReference type="ARBA" id="ARBA00004651"/>
    </source>
</evidence>
<feature type="transmembrane region" description="Helical" evidence="7">
    <location>
        <begin position="168"/>
        <end position="194"/>
    </location>
</feature>
<keyword evidence="3" id="KW-1003">Cell membrane</keyword>
<dbReference type="PROSITE" id="PS50928">
    <property type="entry name" value="ABC_TM1"/>
    <property type="match status" value="1"/>
</dbReference>
<evidence type="ECO:0000256" key="5">
    <source>
        <dbReference type="ARBA" id="ARBA00022989"/>
    </source>
</evidence>
<keyword evidence="12" id="KW-1185">Reference proteome</keyword>
<dbReference type="InterPro" id="IPR035906">
    <property type="entry name" value="MetI-like_sf"/>
</dbReference>
<evidence type="ECO:0000313" key="11">
    <source>
        <dbReference type="Proteomes" id="UP000094067"/>
    </source>
</evidence>
<dbReference type="RefSeq" id="WP_069154585.1">
    <property type="nucleotide sequence ID" value="NZ_DAWDRA010000199.1"/>
</dbReference>
<dbReference type="Pfam" id="PF00528">
    <property type="entry name" value="BPD_transp_1"/>
    <property type="match status" value="1"/>
</dbReference>
<dbReference type="PATRIC" id="fig|1432052.4.peg.5838"/>
<dbReference type="PANTHER" id="PTHR30193">
    <property type="entry name" value="ABC TRANSPORTER PERMEASE PROTEIN"/>
    <property type="match status" value="1"/>
</dbReference>
<evidence type="ECO:0000313" key="10">
    <source>
        <dbReference type="EMBL" id="ODR58583.1"/>
    </source>
</evidence>
<dbReference type="CDD" id="cd06261">
    <property type="entry name" value="TM_PBP2"/>
    <property type="match status" value="1"/>
</dbReference>
<dbReference type="GO" id="GO:0005886">
    <property type="term" value="C:plasma membrane"/>
    <property type="evidence" value="ECO:0007669"/>
    <property type="project" value="UniProtKB-SubCell"/>
</dbReference>
<reference evidence="10 12" key="2">
    <citation type="submission" date="2016-08" db="EMBL/GenBank/DDBJ databases">
        <title>Characterization of Isolates of Eisenbergiella tayi Derived from Blood Cultures, Using Whole Genome Sequencing.</title>
        <authorList>
            <person name="Bernier A.-M."/>
            <person name="Burdz T."/>
            <person name="Wiebe D."/>
            <person name="Bernard K."/>
        </authorList>
    </citation>
    <scope>NUCLEOTIDE SEQUENCE [LARGE SCALE GENOMIC DNA]</scope>
    <source>
        <strain evidence="10 12">NML120146</strain>
    </source>
</reference>
<feature type="domain" description="ABC transmembrane type-1" evidence="8">
    <location>
        <begin position="82"/>
        <end position="296"/>
    </location>
</feature>
<evidence type="ECO:0000259" key="8">
    <source>
        <dbReference type="PROSITE" id="PS50928"/>
    </source>
</evidence>
<evidence type="ECO:0000256" key="4">
    <source>
        <dbReference type="ARBA" id="ARBA00022692"/>
    </source>
</evidence>
<keyword evidence="6 7" id="KW-0472">Membrane</keyword>
<comment type="subcellular location">
    <subcellularLocation>
        <location evidence="1 7">Cell membrane</location>
        <topology evidence="1 7">Multi-pass membrane protein</topology>
    </subcellularLocation>
</comment>
<evidence type="ECO:0000256" key="7">
    <source>
        <dbReference type="RuleBase" id="RU363032"/>
    </source>
</evidence>
<gene>
    <name evidence="9" type="primary">sugA_2</name>
    <name evidence="9" type="ORF">BEI61_05251</name>
    <name evidence="10" type="ORF">BEI63_08765</name>
</gene>
<dbReference type="InterPro" id="IPR051393">
    <property type="entry name" value="ABC_transporter_permease"/>
</dbReference>
<proteinExistence type="inferred from homology"/>
<evidence type="ECO:0000256" key="3">
    <source>
        <dbReference type="ARBA" id="ARBA00022475"/>
    </source>
</evidence>
<dbReference type="Proteomes" id="UP000094067">
    <property type="component" value="Unassembled WGS sequence"/>
</dbReference>
<keyword evidence="5 7" id="KW-1133">Transmembrane helix</keyword>
<dbReference type="Proteomes" id="UP000094869">
    <property type="component" value="Unassembled WGS sequence"/>
</dbReference>
<dbReference type="Gene3D" id="1.10.3720.10">
    <property type="entry name" value="MetI-like"/>
    <property type="match status" value="1"/>
</dbReference>
<protein>
    <submittedName>
        <fullName evidence="9">Trehalose transport system permease protein SugA</fullName>
    </submittedName>
</protein>